<protein>
    <submittedName>
        <fullName evidence="3">Flagellar hook-length control protein FliK</fullName>
    </submittedName>
</protein>
<evidence type="ECO:0000259" key="2">
    <source>
        <dbReference type="Pfam" id="PF02120"/>
    </source>
</evidence>
<proteinExistence type="predicted"/>
<keyword evidence="3" id="KW-0969">Cilium</keyword>
<evidence type="ECO:0000313" key="4">
    <source>
        <dbReference type="Proteomes" id="UP000175744"/>
    </source>
</evidence>
<dbReference type="OrthoDB" id="1934566at2"/>
<dbReference type="EMBL" id="LZFO01000008">
    <property type="protein sequence ID" value="OFI06809.1"/>
    <property type="molecule type" value="Genomic_DNA"/>
</dbReference>
<organism evidence="3 4">
    <name type="scientific">Clostridium acetireducens DSM 10703</name>
    <dbReference type="NCBI Taxonomy" id="1121290"/>
    <lineage>
        <taxon>Bacteria</taxon>
        <taxon>Bacillati</taxon>
        <taxon>Bacillota</taxon>
        <taxon>Clostridia</taxon>
        <taxon>Eubacteriales</taxon>
        <taxon>Clostridiaceae</taxon>
        <taxon>Clostridium</taxon>
    </lineage>
</organism>
<evidence type="ECO:0000313" key="3">
    <source>
        <dbReference type="EMBL" id="OFI06809.1"/>
    </source>
</evidence>
<comment type="caution">
    <text evidence="3">The sequence shown here is derived from an EMBL/GenBank/DDBJ whole genome shotgun (WGS) entry which is preliminary data.</text>
</comment>
<evidence type="ECO:0000256" key="1">
    <source>
        <dbReference type="SAM" id="MobiDB-lite"/>
    </source>
</evidence>
<dbReference type="AlphaFoldDB" id="A0A1E8F078"/>
<feature type="domain" description="Flagellar hook-length control protein-like C-terminal" evidence="2">
    <location>
        <begin position="363"/>
        <end position="443"/>
    </location>
</feature>
<dbReference type="InterPro" id="IPR021136">
    <property type="entry name" value="Flagellar_hook_control-like_C"/>
</dbReference>
<keyword evidence="4" id="KW-1185">Reference proteome</keyword>
<accession>A0A1E8F078</accession>
<dbReference type="Pfam" id="PF02120">
    <property type="entry name" value="Flg_hook"/>
    <property type="match status" value="1"/>
</dbReference>
<keyword evidence="3" id="KW-0282">Flagellum</keyword>
<gene>
    <name evidence="3" type="ORF">CLOACE_07920</name>
</gene>
<name>A0A1E8F078_9CLOT</name>
<reference evidence="3 4" key="1">
    <citation type="submission" date="2016-06" db="EMBL/GenBank/DDBJ databases">
        <title>Genome sequence of Clostridium acetireducens DSM 10703.</title>
        <authorList>
            <person name="Poehlein A."/>
            <person name="Fluechter S."/>
            <person name="Duerre P."/>
            <person name="Daniel R."/>
        </authorList>
    </citation>
    <scope>NUCLEOTIDE SEQUENCE [LARGE SCALE GENOMIC DNA]</scope>
    <source>
        <strain evidence="3 4">DSM 10703</strain>
    </source>
</reference>
<dbReference type="InterPro" id="IPR038610">
    <property type="entry name" value="FliK-like_C_sf"/>
</dbReference>
<dbReference type="RefSeq" id="WP_070109746.1">
    <property type="nucleotide sequence ID" value="NZ_LZFO01000008.1"/>
</dbReference>
<dbReference type="Proteomes" id="UP000175744">
    <property type="component" value="Unassembled WGS sequence"/>
</dbReference>
<dbReference type="CDD" id="cd17470">
    <property type="entry name" value="T3SS_Flik_C"/>
    <property type="match status" value="1"/>
</dbReference>
<sequence length="490" mass="55681">MEISLMDLSKNNFSKKNIKSYKNTNKTNNDFSKYLKETKNKNQCKSLDCKNISGINKEKEINNVDDKTKLNNIKSELKNVGINSKEIENANSLEDIKEAVTEVLKDNKILGKLNNEDCESSLINLLILLLLQGNLTKEDLKNIMPNENAENTIDKIKISIVEKVLLNNLPLDGDKNITKQDVFKSLPNIIKDLTETLNNNEKVDIKDNKFLNIVSKIQQKIENIFGENNTLKGTDNLLDKIKNEISLLIDESKLGNLVNHNKSNSISTNNSILQNEEYMNTSKISIENLENSNNEENNLLNNSQNNSEEDFLENLVSSKGEDKISKVTNFMNQFNNVNVDNLSKVEENIVINKSNFNNDIIKAVKFMQLNDLKELSVKVMPKELGELVISLTVEKGVMKANISAANKEAYNILNSNLEEITSKIQENNIKIHNFTIDIYNQDTTFFKDGSKNRNENGNFKQQHNNVQTIESEDENQENKVDSESNLNILA</sequence>
<feature type="region of interest" description="Disordered" evidence="1">
    <location>
        <begin position="470"/>
        <end position="490"/>
    </location>
</feature>
<keyword evidence="3" id="KW-0966">Cell projection</keyword>
<dbReference type="Gene3D" id="3.30.750.140">
    <property type="match status" value="1"/>
</dbReference>
<dbReference type="STRING" id="1121290.CLAOCE_07920"/>